<dbReference type="InterPro" id="IPR023393">
    <property type="entry name" value="START-like_dom_sf"/>
</dbReference>
<evidence type="ECO:0000313" key="1">
    <source>
        <dbReference type="EMBL" id="GGE14738.1"/>
    </source>
</evidence>
<reference evidence="1" key="2">
    <citation type="submission" date="2020-09" db="EMBL/GenBank/DDBJ databases">
        <authorList>
            <person name="Sun Q."/>
            <person name="Zhou Y."/>
        </authorList>
    </citation>
    <scope>NUCLEOTIDE SEQUENCE</scope>
    <source>
        <strain evidence="1">CGMCC 1.15367</strain>
    </source>
</reference>
<proteinExistence type="predicted"/>
<dbReference type="AlphaFoldDB" id="A0A916ZUF9"/>
<dbReference type="RefSeq" id="WP_188911180.1">
    <property type="nucleotide sequence ID" value="NZ_BMIQ01000006.1"/>
</dbReference>
<protein>
    <submittedName>
        <fullName evidence="1">Uncharacterized protein</fullName>
    </submittedName>
</protein>
<organism evidence="1 2">
    <name type="scientific">Aureimonas endophytica</name>
    <dbReference type="NCBI Taxonomy" id="2027858"/>
    <lineage>
        <taxon>Bacteria</taxon>
        <taxon>Pseudomonadati</taxon>
        <taxon>Pseudomonadota</taxon>
        <taxon>Alphaproteobacteria</taxon>
        <taxon>Hyphomicrobiales</taxon>
        <taxon>Aurantimonadaceae</taxon>
        <taxon>Aureimonas</taxon>
    </lineage>
</organism>
<dbReference type="Proteomes" id="UP000644699">
    <property type="component" value="Unassembled WGS sequence"/>
</dbReference>
<dbReference type="SUPFAM" id="SSF55961">
    <property type="entry name" value="Bet v1-like"/>
    <property type="match status" value="1"/>
</dbReference>
<evidence type="ECO:0000313" key="2">
    <source>
        <dbReference type="Proteomes" id="UP000644699"/>
    </source>
</evidence>
<reference evidence="1" key="1">
    <citation type="journal article" date="2014" name="Int. J. Syst. Evol. Microbiol.">
        <title>Complete genome sequence of Corynebacterium casei LMG S-19264T (=DSM 44701T), isolated from a smear-ripened cheese.</title>
        <authorList>
            <consortium name="US DOE Joint Genome Institute (JGI-PGF)"/>
            <person name="Walter F."/>
            <person name="Albersmeier A."/>
            <person name="Kalinowski J."/>
            <person name="Ruckert C."/>
        </authorList>
    </citation>
    <scope>NUCLEOTIDE SEQUENCE</scope>
    <source>
        <strain evidence="1">CGMCC 1.15367</strain>
    </source>
</reference>
<comment type="caution">
    <text evidence="1">The sequence shown here is derived from an EMBL/GenBank/DDBJ whole genome shotgun (WGS) entry which is preliminary data.</text>
</comment>
<sequence length="118" mass="12855">MTEPTAETDQDALVFECELDAAPDKVWRAISIPAYRERWLPEAVLADPEPVAATPGREACYRLRDRDMPFAESVVTFELSPNAVGGTHLRIVHRLAEAGAGRALMAANGNRPAARRAA</sequence>
<name>A0A916ZUF9_9HYPH</name>
<keyword evidence="2" id="KW-1185">Reference proteome</keyword>
<gene>
    <name evidence="1" type="ORF">GCM10011390_37340</name>
</gene>
<dbReference type="Gene3D" id="3.30.530.20">
    <property type="match status" value="1"/>
</dbReference>
<dbReference type="EMBL" id="BMIQ01000006">
    <property type="protein sequence ID" value="GGE14738.1"/>
    <property type="molecule type" value="Genomic_DNA"/>
</dbReference>
<accession>A0A916ZUF9</accession>